<dbReference type="AlphaFoldDB" id="A0A3D4VBW1"/>
<reference evidence="2 3" key="1">
    <citation type="journal article" date="2018" name="Nat. Biotechnol.">
        <title>A standardized bacterial taxonomy based on genome phylogeny substantially revises the tree of life.</title>
        <authorList>
            <person name="Parks D.H."/>
            <person name="Chuvochina M."/>
            <person name="Waite D.W."/>
            <person name="Rinke C."/>
            <person name="Skarshewski A."/>
            <person name="Chaumeil P.A."/>
            <person name="Hugenholtz P."/>
        </authorList>
    </citation>
    <scope>NUCLEOTIDE SEQUENCE [LARGE SCALE GENOMIC DNA]</scope>
    <source>
        <strain evidence="2">UBA8844</strain>
    </source>
</reference>
<gene>
    <name evidence="2" type="ORF">DGD08_15535</name>
</gene>
<proteinExistence type="predicted"/>
<dbReference type="Pfam" id="PF01497">
    <property type="entry name" value="Peripla_BP_2"/>
    <property type="match status" value="1"/>
</dbReference>
<dbReference type="Proteomes" id="UP000264071">
    <property type="component" value="Unassembled WGS sequence"/>
</dbReference>
<dbReference type="InterPro" id="IPR002491">
    <property type="entry name" value="ABC_transptr_periplasmic_BD"/>
</dbReference>
<evidence type="ECO:0000313" key="2">
    <source>
        <dbReference type="EMBL" id="HCT58616.1"/>
    </source>
</evidence>
<dbReference type="PANTHER" id="PTHR42860">
    <property type="entry name" value="VITAMIN B12-BINDING PROTEIN"/>
    <property type="match status" value="1"/>
</dbReference>
<name>A0A3D4VBW1_9BACT</name>
<protein>
    <submittedName>
        <fullName evidence="2">Cobalamin-binding protein</fullName>
    </submittedName>
</protein>
<organism evidence="2 3">
    <name type="scientific">Gemmatimonas aurantiaca</name>
    <dbReference type="NCBI Taxonomy" id="173480"/>
    <lineage>
        <taxon>Bacteria</taxon>
        <taxon>Pseudomonadati</taxon>
        <taxon>Gemmatimonadota</taxon>
        <taxon>Gemmatimonadia</taxon>
        <taxon>Gemmatimonadales</taxon>
        <taxon>Gemmatimonadaceae</taxon>
        <taxon>Gemmatimonas</taxon>
    </lineage>
</organism>
<comment type="caution">
    <text evidence="2">The sequence shown here is derived from an EMBL/GenBank/DDBJ whole genome shotgun (WGS) entry which is preliminary data.</text>
</comment>
<dbReference type="InterPro" id="IPR051030">
    <property type="entry name" value="Vitamin_B12-ABC_binding"/>
</dbReference>
<sequence length="302" mass="32202">MTVRLVSLLPAATEIVALLGATDSLVGVTHECDYPDILGSRARVTKSALPDTHDPAAIDDAVRSQNAEGLALFTLDETKIRALHPDVLLTQALCDVCAVRETDVRALADRLAPVPTVVTLGGTSLDGIYDDIRAVAVVMDALDEAEELLAGLHDRVRHVHETLKAAKAPRPRVALVEWTSPVYLAGHWGPEQIRRAGGVDVLGVAGAHSVPIGMDALREADPEIVVFAQCGYGVSAAADEARACLSNPEWSWLAGRAVWAMDANGLTTRPGPRVVDGIEAMARIFNPSLFSPIDRRHAVRVS</sequence>
<evidence type="ECO:0000313" key="3">
    <source>
        <dbReference type="Proteomes" id="UP000264071"/>
    </source>
</evidence>
<dbReference type="PROSITE" id="PS50983">
    <property type="entry name" value="FE_B12_PBP"/>
    <property type="match status" value="1"/>
</dbReference>
<dbReference type="Gene3D" id="3.40.50.1980">
    <property type="entry name" value="Nitrogenase molybdenum iron protein domain"/>
    <property type="match status" value="2"/>
</dbReference>
<dbReference type="PANTHER" id="PTHR42860:SF1">
    <property type="entry name" value="VITAMIN B12-BINDING PROTEIN"/>
    <property type="match status" value="1"/>
</dbReference>
<dbReference type="EMBL" id="DPIY01000011">
    <property type="protein sequence ID" value="HCT58616.1"/>
    <property type="molecule type" value="Genomic_DNA"/>
</dbReference>
<accession>A0A3D4VBW1</accession>
<dbReference type="SUPFAM" id="SSF53807">
    <property type="entry name" value="Helical backbone' metal receptor"/>
    <property type="match status" value="1"/>
</dbReference>
<evidence type="ECO:0000259" key="1">
    <source>
        <dbReference type="PROSITE" id="PS50983"/>
    </source>
</evidence>
<feature type="domain" description="Fe/B12 periplasmic-binding" evidence="1">
    <location>
        <begin position="4"/>
        <end position="289"/>
    </location>
</feature>